<dbReference type="Pfam" id="PF05378">
    <property type="entry name" value="Hydant_A_N"/>
    <property type="match status" value="1"/>
</dbReference>
<dbReference type="AlphaFoldDB" id="A0A1I5SBE6"/>
<dbReference type="STRING" id="1993.SAMN04489713_116104"/>
<feature type="domain" description="Hydantoinase/oxoprolinase N-terminal" evidence="2">
    <location>
        <begin position="12"/>
        <end position="189"/>
    </location>
</feature>
<reference evidence="4 5" key="1">
    <citation type="submission" date="2016-10" db="EMBL/GenBank/DDBJ databases">
        <authorList>
            <person name="de Groot N.N."/>
        </authorList>
    </citation>
    <scope>NUCLEOTIDE SEQUENCE [LARGE SCALE GENOMIC DNA]</scope>
    <source>
        <strain evidence="4 5">DSM 43067</strain>
    </source>
</reference>
<dbReference type="Pfam" id="PF19278">
    <property type="entry name" value="Hydant_A_C"/>
    <property type="match status" value="1"/>
</dbReference>
<dbReference type="PANTHER" id="PTHR11365">
    <property type="entry name" value="5-OXOPROLINASE RELATED"/>
    <property type="match status" value="1"/>
</dbReference>
<protein>
    <submittedName>
        <fullName evidence="4">N-methylhydantoinase A</fullName>
    </submittedName>
</protein>
<dbReference type="GO" id="GO:0006749">
    <property type="term" value="P:glutathione metabolic process"/>
    <property type="evidence" value="ECO:0007669"/>
    <property type="project" value="TreeGrafter"/>
</dbReference>
<accession>A0A1I5SBE6</accession>
<dbReference type="FunCoup" id="A0A1I5SBE6">
    <property type="interactions" value="345"/>
</dbReference>
<evidence type="ECO:0000313" key="4">
    <source>
        <dbReference type="EMBL" id="SFP67867.1"/>
    </source>
</evidence>
<gene>
    <name evidence="4" type="ORF">SAMN04489713_116104</name>
</gene>
<dbReference type="InterPro" id="IPR002821">
    <property type="entry name" value="Hydantoinase_A"/>
</dbReference>
<dbReference type="Pfam" id="PF01968">
    <property type="entry name" value="Hydantoinase_A"/>
    <property type="match status" value="1"/>
</dbReference>
<sequence length="701" mass="74514">MTMPGTNTGPYRVGADIGGTFTDLVLSGPDGIVTTAKVLSTPDEYGRGIISGLNQMLDTSGVPAQEISGIVHGTTVVTNALLENQGARTALITTHGFRDVLELRRLRVPQLYNLAHRPPRPIVDRRLRYEITERIAADGTVIEPLDVAALRRIADELAMMQVGSVAVCLLHSYKNPVHERAAAEIIRERLPDVYLSLSVDVLPEIREYERTSTTVVNAFVGPIVKNYLTALRRSLDGVGVPAPLLIMQSSGGVMSASLAAEKPAHMVESGPAAGVIAAQVMGGRSRLTRLIAFDMGGTTAKASLIEDAEVSRTTEYEVGASMNHATPFVTGTGHALKLPMIDIAEVGSGGGSIATVDRSGSLKVGPRSAGSVPGPACYGRGGSAPTVTDANVVLGYINPGQLAGGNLTLRPELAEDVLNEHVARPLGLSVHQAAYGIHTVVNASMIRAIKSVSTNRGRDPRDFALFAFGGNGAVHAAAIAQEMGIRQVIVPPRTGVLSAVGLLEAGIEHHFVQTFIHATAAVPLDRLDAAFAALEQRAMRAMGRESTAQPGEERLQYLADVRYIGQAHEITVPFARRPTLHEHVAALEEDFAREHERTYGHRSPDVPTEFFNLRVIASVEEPRAPVLSQVPQIADPRGRRRAYFGPALGLLPTPVVTRSAVGAERTSGPLIVEEQDATVVVPPGCSVSRDSYANLIIEIAG</sequence>
<dbReference type="InterPro" id="IPR045079">
    <property type="entry name" value="Oxoprolinase-like"/>
</dbReference>
<dbReference type="Proteomes" id="UP000183413">
    <property type="component" value="Unassembled WGS sequence"/>
</dbReference>
<evidence type="ECO:0000313" key="5">
    <source>
        <dbReference type="Proteomes" id="UP000183413"/>
    </source>
</evidence>
<dbReference type="PANTHER" id="PTHR11365:SF23">
    <property type="entry name" value="HYPOTHETICAL 5-OXOPROLINASE (EUROFUNG)-RELATED"/>
    <property type="match status" value="1"/>
</dbReference>
<dbReference type="InterPro" id="IPR049517">
    <property type="entry name" value="ACX-like_C"/>
</dbReference>
<dbReference type="EMBL" id="FOVH01000016">
    <property type="protein sequence ID" value="SFP67867.1"/>
    <property type="molecule type" value="Genomic_DNA"/>
</dbReference>
<dbReference type="eggNOG" id="COG0145">
    <property type="taxonomic scope" value="Bacteria"/>
</dbReference>
<feature type="domain" description="Hydantoinase A/oxoprolinase" evidence="1">
    <location>
        <begin position="210"/>
        <end position="508"/>
    </location>
</feature>
<evidence type="ECO:0000259" key="1">
    <source>
        <dbReference type="Pfam" id="PF01968"/>
    </source>
</evidence>
<dbReference type="InterPro" id="IPR043129">
    <property type="entry name" value="ATPase_NBD"/>
</dbReference>
<keyword evidence="5" id="KW-1185">Reference proteome</keyword>
<proteinExistence type="predicted"/>
<organism evidence="4 5">
    <name type="scientific">Actinomadura madurae</name>
    <dbReference type="NCBI Taxonomy" id="1993"/>
    <lineage>
        <taxon>Bacteria</taxon>
        <taxon>Bacillati</taxon>
        <taxon>Actinomycetota</taxon>
        <taxon>Actinomycetes</taxon>
        <taxon>Streptosporangiales</taxon>
        <taxon>Thermomonosporaceae</taxon>
        <taxon>Actinomadura</taxon>
    </lineage>
</organism>
<dbReference type="GO" id="GO:0005829">
    <property type="term" value="C:cytosol"/>
    <property type="evidence" value="ECO:0007669"/>
    <property type="project" value="TreeGrafter"/>
</dbReference>
<name>A0A1I5SBE6_9ACTN</name>
<evidence type="ECO:0000259" key="2">
    <source>
        <dbReference type="Pfam" id="PF05378"/>
    </source>
</evidence>
<dbReference type="InParanoid" id="A0A1I5SBE6"/>
<evidence type="ECO:0000259" key="3">
    <source>
        <dbReference type="Pfam" id="PF19278"/>
    </source>
</evidence>
<dbReference type="InterPro" id="IPR008040">
    <property type="entry name" value="Hydant_A_N"/>
</dbReference>
<dbReference type="SUPFAM" id="SSF53067">
    <property type="entry name" value="Actin-like ATPase domain"/>
    <property type="match status" value="1"/>
</dbReference>
<feature type="domain" description="Acetophenone carboxylase-like C-terminal" evidence="3">
    <location>
        <begin position="525"/>
        <end position="692"/>
    </location>
</feature>
<dbReference type="GO" id="GO:0017168">
    <property type="term" value="F:5-oxoprolinase (ATP-hydrolyzing) activity"/>
    <property type="evidence" value="ECO:0007669"/>
    <property type="project" value="TreeGrafter"/>
</dbReference>